<dbReference type="PANTHER" id="PTHR42951:SF15">
    <property type="entry name" value="METALLO-BETA-LACTAMASE SUPERFAMILY PROTEIN"/>
    <property type="match status" value="1"/>
</dbReference>
<sequence length="247" mass="27020">MKIAAGVEMLEITANIMGKQSIISPTLLWDNDTVILVDAGYPGQLQQFREAIEQVGLPFDKLTMIILTHHDIDHIGSLVSINQALPQGVRVLAHEEEKPYIQGEKCPVKLAQLGAKLDSLTPEMKVVYENLKAGFEKCKAPVDQTVTDGEVLPYCGGITVIDTPGHTPGHICLYLKESKVLLAGDALGVENGQLVASPKFINFDNALSIKSLAKLTHYDIETVICYHGGLYTDKVGQRIKELAKEPY</sequence>
<dbReference type="InterPro" id="IPR001279">
    <property type="entry name" value="Metallo-B-lactamas"/>
</dbReference>
<dbReference type="AlphaFoldDB" id="A0A1M6TEL4"/>
<dbReference type="InterPro" id="IPR036866">
    <property type="entry name" value="RibonucZ/Hydroxyglut_hydro"/>
</dbReference>
<organism evidence="2 3">
    <name type="scientific">Desulforamulus aeronauticus DSM 10349</name>
    <dbReference type="NCBI Taxonomy" id="1121421"/>
    <lineage>
        <taxon>Bacteria</taxon>
        <taxon>Bacillati</taxon>
        <taxon>Bacillota</taxon>
        <taxon>Clostridia</taxon>
        <taxon>Eubacteriales</taxon>
        <taxon>Peptococcaceae</taxon>
        <taxon>Desulforamulus</taxon>
    </lineage>
</organism>
<protein>
    <submittedName>
        <fullName evidence="2">Glyoxylase, beta-lactamase superfamily II</fullName>
    </submittedName>
</protein>
<name>A0A1M6TEL4_9FIRM</name>
<dbReference type="Gene3D" id="3.60.15.10">
    <property type="entry name" value="Ribonuclease Z/Hydroxyacylglutathione hydrolase-like"/>
    <property type="match status" value="1"/>
</dbReference>
<proteinExistence type="predicted"/>
<dbReference type="STRING" id="1121421.SAMN02745123_02295"/>
<keyword evidence="3" id="KW-1185">Reference proteome</keyword>
<feature type="domain" description="Metallo-beta-lactamase" evidence="1">
    <location>
        <begin position="22"/>
        <end position="227"/>
    </location>
</feature>
<gene>
    <name evidence="2" type="ORF">SAMN02745123_02295</name>
</gene>
<dbReference type="Proteomes" id="UP000183997">
    <property type="component" value="Unassembled WGS sequence"/>
</dbReference>
<reference evidence="3" key="1">
    <citation type="submission" date="2016-11" db="EMBL/GenBank/DDBJ databases">
        <authorList>
            <person name="Varghese N."/>
            <person name="Submissions S."/>
        </authorList>
    </citation>
    <scope>NUCLEOTIDE SEQUENCE [LARGE SCALE GENOMIC DNA]</scope>
    <source>
        <strain evidence="3">DSM 10349</strain>
    </source>
</reference>
<dbReference type="OrthoDB" id="9761531at2"/>
<dbReference type="SMART" id="SM00849">
    <property type="entry name" value="Lactamase_B"/>
    <property type="match status" value="1"/>
</dbReference>
<dbReference type="EMBL" id="FRAR01000016">
    <property type="protein sequence ID" value="SHK55329.1"/>
    <property type="molecule type" value="Genomic_DNA"/>
</dbReference>
<accession>A0A1M6TEL4</accession>
<dbReference type="RefSeq" id="WP_072914398.1">
    <property type="nucleotide sequence ID" value="NZ_FRAR01000016.1"/>
</dbReference>
<evidence type="ECO:0000313" key="2">
    <source>
        <dbReference type="EMBL" id="SHK55329.1"/>
    </source>
</evidence>
<dbReference type="CDD" id="cd07721">
    <property type="entry name" value="yflN-like_MBL-fold"/>
    <property type="match status" value="1"/>
</dbReference>
<dbReference type="InterPro" id="IPR050855">
    <property type="entry name" value="NDM-1-like"/>
</dbReference>
<dbReference type="SUPFAM" id="SSF56281">
    <property type="entry name" value="Metallo-hydrolase/oxidoreductase"/>
    <property type="match status" value="1"/>
</dbReference>
<evidence type="ECO:0000313" key="3">
    <source>
        <dbReference type="Proteomes" id="UP000183997"/>
    </source>
</evidence>
<dbReference type="Pfam" id="PF00753">
    <property type="entry name" value="Lactamase_B"/>
    <property type="match status" value="1"/>
</dbReference>
<dbReference type="PANTHER" id="PTHR42951">
    <property type="entry name" value="METALLO-BETA-LACTAMASE DOMAIN-CONTAINING"/>
    <property type="match status" value="1"/>
</dbReference>
<evidence type="ECO:0000259" key="1">
    <source>
        <dbReference type="SMART" id="SM00849"/>
    </source>
</evidence>